<feature type="region of interest" description="Disordered" evidence="1">
    <location>
        <begin position="201"/>
        <end position="221"/>
    </location>
</feature>
<dbReference type="Proteomes" id="UP000815677">
    <property type="component" value="Unassembled WGS sequence"/>
</dbReference>
<reference evidence="2" key="1">
    <citation type="submission" date="2014-09" db="EMBL/GenBank/DDBJ databases">
        <title>Genome sequence of the luminous mushroom Mycena chlorophos for searching fungal bioluminescence genes.</title>
        <authorList>
            <person name="Tanaka Y."/>
            <person name="Kasuga D."/>
            <person name="Oba Y."/>
            <person name="Hase S."/>
            <person name="Sato K."/>
            <person name="Oba Y."/>
            <person name="Sakakibara Y."/>
        </authorList>
    </citation>
    <scope>NUCLEOTIDE SEQUENCE</scope>
</reference>
<protein>
    <submittedName>
        <fullName evidence="2">Uncharacterized protein</fullName>
    </submittedName>
</protein>
<sequence length="387" mass="41723">MASSSPLTTPPRGSSDVSSLSSSHYDENAENVDPRPAAAPSLKATNPPAPRVTTILGDSTAHPVEPRNAPDFIEAEPAFPALPAYQQPDASARDAPKRTPQPEIAAPIPVPLHRPPPVSVLLESLPRLTHTVQYTAKPRPVDDPLSSNQADVPSSNVHAQYGFPPVVSQPRRVLNFNSFSLNNPVMCGAFGSTSENKPAASAASFVSRSPTQSPYAPISGISPPQGVPLSARVQNWQSLQAPFELQPRHQLQQQQQQRAYNTQWTGSAYNASPASPMDAQMRQALVGSLSSPFQTPEKKDLVGCSNASSPIVPAPTPQPICTDEELWEYIEGLLEPSKMEWIERLPEKMDVTDSEIAGAYEAGNIDANGRYPARTWVEGGYTLQMRA</sequence>
<feature type="compositionally biased region" description="Low complexity" evidence="1">
    <location>
        <begin position="14"/>
        <end position="23"/>
    </location>
</feature>
<evidence type="ECO:0000313" key="2">
    <source>
        <dbReference type="EMBL" id="GAT51486.1"/>
    </source>
</evidence>
<evidence type="ECO:0000256" key="1">
    <source>
        <dbReference type="SAM" id="MobiDB-lite"/>
    </source>
</evidence>
<feature type="compositionally biased region" description="Polar residues" evidence="1">
    <location>
        <begin position="204"/>
        <end position="214"/>
    </location>
</feature>
<organism evidence="2 3">
    <name type="scientific">Mycena chlorophos</name>
    <name type="common">Agaric fungus</name>
    <name type="synonym">Agaricus chlorophos</name>
    <dbReference type="NCBI Taxonomy" id="658473"/>
    <lineage>
        <taxon>Eukaryota</taxon>
        <taxon>Fungi</taxon>
        <taxon>Dikarya</taxon>
        <taxon>Basidiomycota</taxon>
        <taxon>Agaricomycotina</taxon>
        <taxon>Agaricomycetes</taxon>
        <taxon>Agaricomycetidae</taxon>
        <taxon>Agaricales</taxon>
        <taxon>Marasmiineae</taxon>
        <taxon>Mycenaceae</taxon>
        <taxon>Mycena</taxon>
    </lineage>
</organism>
<keyword evidence="3" id="KW-1185">Reference proteome</keyword>
<dbReference type="EMBL" id="DF847217">
    <property type="protein sequence ID" value="GAT51486.1"/>
    <property type="molecule type" value="Genomic_DNA"/>
</dbReference>
<proteinExistence type="predicted"/>
<evidence type="ECO:0000313" key="3">
    <source>
        <dbReference type="Proteomes" id="UP000815677"/>
    </source>
</evidence>
<accession>A0ABQ0LK02</accession>
<feature type="region of interest" description="Disordered" evidence="1">
    <location>
        <begin position="1"/>
        <end position="111"/>
    </location>
</feature>
<name>A0ABQ0LK02_MYCCL</name>
<gene>
    <name evidence="2" type="ORF">MCHLO_08627</name>
</gene>